<sequence>MTMDLPEFFALPSKMKQENWRTELPGMLTVRILLSNAVHVNPIQELLWNHIQDMNFKVRGSIITVSFYPPSNDFDANKVLSLISSHDANARIISQEQE</sequence>
<evidence type="ECO:0000313" key="1">
    <source>
        <dbReference type="EMBL" id="PNR38134.1"/>
    </source>
</evidence>
<organism evidence="1">
    <name type="scientific">Physcomitrium patens</name>
    <name type="common">Spreading-leaved earth moss</name>
    <name type="synonym">Physcomitrella patens</name>
    <dbReference type="NCBI Taxonomy" id="3218"/>
    <lineage>
        <taxon>Eukaryota</taxon>
        <taxon>Viridiplantae</taxon>
        <taxon>Streptophyta</taxon>
        <taxon>Embryophyta</taxon>
        <taxon>Bryophyta</taxon>
        <taxon>Bryophytina</taxon>
        <taxon>Bryopsida</taxon>
        <taxon>Funariidae</taxon>
        <taxon>Funariales</taxon>
        <taxon>Funariaceae</taxon>
        <taxon>Physcomitrium</taxon>
    </lineage>
</organism>
<keyword evidence="3" id="KW-1185">Reference proteome</keyword>
<dbReference type="Gramene" id="Pp3c16_19740V3.1">
    <property type="protein sequence ID" value="Pp3c16_19740V3.1"/>
    <property type="gene ID" value="Pp3c16_19740"/>
</dbReference>
<evidence type="ECO:0000313" key="2">
    <source>
        <dbReference type="EnsemblPlants" id="Pp3c16_19740V3.1"/>
    </source>
</evidence>
<dbReference type="EMBL" id="ABEU02000016">
    <property type="protein sequence ID" value="PNR38134.1"/>
    <property type="molecule type" value="Genomic_DNA"/>
</dbReference>
<dbReference type="PaxDb" id="3218-PP1S4_2V6.1"/>
<reference evidence="1 3" key="1">
    <citation type="journal article" date="2008" name="Science">
        <title>The Physcomitrella genome reveals evolutionary insights into the conquest of land by plants.</title>
        <authorList>
            <person name="Rensing S."/>
            <person name="Lang D."/>
            <person name="Zimmer A."/>
            <person name="Terry A."/>
            <person name="Salamov A."/>
            <person name="Shapiro H."/>
            <person name="Nishiyama T."/>
            <person name="Perroud P.-F."/>
            <person name="Lindquist E."/>
            <person name="Kamisugi Y."/>
            <person name="Tanahashi T."/>
            <person name="Sakakibara K."/>
            <person name="Fujita T."/>
            <person name="Oishi K."/>
            <person name="Shin-I T."/>
            <person name="Kuroki Y."/>
            <person name="Toyoda A."/>
            <person name="Suzuki Y."/>
            <person name="Hashimoto A."/>
            <person name="Yamaguchi K."/>
            <person name="Sugano A."/>
            <person name="Kohara Y."/>
            <person name="Fujiyama A."/>
            <person name="Anterola A."/>
            <person name="Aoki S."/>
            <person name="Ashton N."/>
            <person name="Barbazuk W.B."/>
            <person name="Barker E."/>
            <person name="Bennetzen J."/>
            <person name="Bezanilla M."/>
            <person name="Blankenship R."/>
            <person name="Cho S.H."/>
            <person name="Dutcher S."/>
            <person name="Estelle M."/>
            <person name="Fawcett J.A."/>
            <person name="Gundlach H."/>
            <person name="Hanada K."/>
            <person name="Heyl A."/>
            <person name="Hicks K.A."/>
            <person name="Hugh J."/>
            <person name="Lohr M."/>
            <person name="Mayer K."/>
            <person name="Melkozernov A."/>
            <person name="Murata T."/>
            <person name="Nelson D."/>
            <person name="Pils B."/>
            <person name="Prigge M."/>
            <person name="Reiss B."/>
            <person name="Renner T."/>
            <person name="Rombauts S."/>
            <person name="Rushton P."/>
            <person name="Sanderfoot A."/>
            <person name="Schween G."/>
            <person name="Shiu S.-H."/>
            <person name="Stueber K."/>
            <person name="Theodoulou F.L."/>
            <person name="Tu H."/>
            <person name="Van de Peer Y."/>
            <person name="Verrier P.J."/>
            <person name="Waters E."/>
            <person name="Wood A."/>
            <person name="Yang L."/>
            <person name="Cove D."/>
            <person name="Cuming A."/>
            <person name="Hasebe M."/>
            <person name="Lucas S."/>
            <person name="Mishler D.B."/>
            <person name="Reski R."/>
            <person name="Grigoriev I."/>
            <person name="Quatrano R.S."/>
            <person name="Boore J.L."/>
        </authorList>
    </citation>
    <scope>NUCLEOTIDE SEQUENCE [LARGE SCALE GENOMIC DNA]</scope>
    <source>
        <strain evidence="2 3">cv. Gransden 2004</strain>
    </source>
</reference>
<dbReference type="Proteomes" id="UP000006727">
    <property type="component" value="Chromosome 16"/>
</dbReference>
<dbReference type="AlphaFoldDB" id="A0A2K1J9C7"/>
<gene>
    <name evidence="1" type="ORF">PHYPA_021245</name>
</gene>
<reference evidence="2" key="3">
    <citation type="submission" date="2020-12" db="UniProtKB">
        <authorList>
            <consortium name="EnsemblPlants"/>
        </authorList>
    </citation>
    <scope>IDENTIFICATION</scope>
</reference>
<proteinExistence type="predicted"/>
<accession>A0A2K1J9C7</accession>
<protein>
    <submittedName>
        <fullName evidence="1 2">Uncharacterized protein</fullName>
    </submittedName>
</protein>
<dbReference type="Gramene" id="Pp3c16_19740V3.2">
    <property type="protein sequence ID" value="Pp3c16_19740V3.2"/>
    <property type="gene ID" value="Pp3c16_19740"/>
</dbReference>
<dbReference type="EnsemblPlants" id="Pp3c16_19740V3.2">
    <property type="protein sequence ID" value="Pp3c16_19740V3.2"/>
    <property type="gene ID" value="Pp3c16_19740"/>
</dbReference>
<evidence type="ECO:0000313" key="3">
    <source>
        <dbReference type="Proteomes" id="UP000006727"/>
    </source>
</evidence>
<dbReference type="EnsemblPlants" id="Pp3c16_19740V3.1">
    <property type="protein sequence ID" value="Pp3c16_19740V3.1"/>
    <property type="gene ID" value="Pp3c16_19740"/>
</dbReference>
<dbReference type="InParanoid" id="A0A2K1J9C7"/>
<name>A0A2K1J9C7_PHYPA</name>
<reference evidence="1 3" key="2">
    <citation type="journal article" date="2018" name="Plant J.">
        <title>The Physcomitrella patens chromosome-scale assembly reveals moss genome structure and evolution.</title>
        <authorList>
            <person name="Lang D."/>
            <person name="Ullrich K.K."/>
            <person name="Murat F."/>
            <person name="Fuchs J."/>
            <person name="Jenkins J."/>
            <person name="Haas F.B."/>
            <person name="Piednoel M."/>
            <person name="Gundlach H."/>
            <person name="Van Bel M."/>
            <person name="Meyberg R."/>
            <person name="Vives C."/>
            <person name="Morata J."/>
            <person name="Symeonidi A."/>
            <person name="Hiss M."/>
            <person name="Muchero W."/>
            <person name="Kamisugi Y."/>
            <person name="Saleh O."/>
            <person name="Blanc G."/>
            <person name="Decker E.L."/>
            <person name="van Gessel N."/>
            <person name="Grimwood J."/>
            <person name="Hayes R.D."/>
            <person name="Graham S.W."/>
            <person name="Gunter L.E."/>
            <person name="McDaniel S.F."/>
            <person name="Hoernstein S.N.W."/>
            <person name="Larsson A."/>
            <person name="Li F.W."/>
            <person name="Perroud P.F."/>
            <person name="Phillips J."/>
            <person name="Ranjan P."/>
            <person name="Rokshar D.S."/>
            <person name="Rothfels C.J."/>
            <person name="Schneider L."/>
            <person name="Shu S."/>
            <person name="Stevenson D.W."/>
            <person name="Thummler F."/>
            <person name="Tillich M."/>
            <person name="Villarreal Aguilar J.C."/>
            <person name="Widiez T."/>
            <person name="Wong G.K."/>
            <person name="Wymore A."/>
            <person name="Zhang Y."/>
            <person name="Zimmer A.D."/>
            <person name="Quatrano R.S."/>
            <person name="Mayer K.F.X."/>
            <person name="Goodstein D."/>
            <person name="Casacuberta J.M."/>
            <person name="Vandepoele K."/>
            <person name="Reski R."/>
            <person name="Cuming A.C."/>
            <person name="Tuskan G.A."/>
            <person name="Maumus F."/>
            <person name="Salse J."/>
            <person name="Schmutz J."/>
            <person name="Rensing S.A."/>
        </authorList>
    </citation>
    <scope>NUCLEOTIDE SEQUENCE [LARGE SCALE GENOMIC DNA]</scope>
    <source>
        <strain evidence="2 3">cv. Gransden 2004</strain>
    </source>
</reference>